<comment type="caution">
    <text evidence="3">The sequence shown here is derived from an EMBL/GenBank/DDBJ whole genome shotgun (WGS) entry which is preliminary data.</text>
</comment>
<feature type="compositionally biased region" description="Low complexity" evidence="1">
    <location>
        <begin position="271"/>
        <end position="299"/>
    </location>
</feature>
<evidence type="ECO:0000313" key="4">
    <source>
        <dbReference type="Proteomes" id="UP000178583"/>
    </source>
</evidence>
<keyword evidence="2" id="KW-0812">Transmembrane</keyword>
<evidence type="ECO:0000256" key="1">
    <source>
        <dbReference type="SAM" id="MobiDB-lite"/>
    </source>
</evidence>
<dbReference type="Proteomes" id="UP000178583">
    <property type="component" value="Unassembled WGS sequence"/>
</dbReference>
<proteinExistence type="predicted"/>
<sequence>MKRIEVLVVVAIIVILASNLTVRAQETTNPAVASAMPDLETPQGAVRGVLPPGNAPIIPSVSSATAEAYRNKATAQAAAETPASSSTATATAVANPQIVVRPIVQGGGARTIVKSTPPMAAPKPPVVNITNVIPPAPQAPQPAVAPVKKGGSAMPTWATTLLVVFGVLGAAGVTLGIIALATGGGNRLEDLADALAEGCNRAQGHERMRISGTSRRFTALVEPANATPLLPLAQAATPALPIGQALVPVQLPPVTVQLGPVQPWTPPPAPQAVAVAAQQPATPPAQAAGNQQQAAAPPVQGGGGQQQQAPQAGAAQGQRPQQRGPAQVGGQGGQQAAGGANP</sequence>
<dbReference type="STRING" id="1797472.A2215_01910"/>
<protein>
    <submittedName>
        <fullName evidence="3">Uncharacterized protein</fullName>
    </submittedName>
</protein>
<dbReference type="AlphaFoldDB" id="A0A1F5E782"/>
<feature type="compositionally biased region" description="Gly residues" evidence="1">
    <location>
        <begin position="327"/>
        <end position="342"/>
    </location>
</feature>
<evidence type="ECO:0000313" key="3">
    <source>
        <dbReference type="EMBL" id="OGD63191.1"/>
    </source>
</evidence>
<feature type="region of interest" description="Disordered" evidence="1">
    <location>
        <begin position="269"/>
        <end position="342"/>
    </location>
</feature>
<reference evidence="3 4" key="1">
    <citation type="journal article" date="2016" name="Nat. Commun.">
        <title>Thousands of microbial genomes shed light on interconnected biogeochemical processes in an aquifer system.</title>
        <authorList>
            <person name="Anantharaman K."/>
            <person name="Brown C.T."/>
            <person name="Hug L.A."/>
            <person name="Sharon I."/>
            <person name="Castelle C.J."/>
            <person name="Probst A.J."/>
            <person name="Thomas B.C."/>
            <person name="Singh A."/>
            <person name="Wilkins M.J."/>
            <person name="Karaoz U."/>
            <person name="Brodie E.L."/>
            <person name="Williams K.H."/>
            <person name="Hubbard S.S."/>
            <person name="Banfield J.F."/>
        </authorList>
    </citation>
    <scope>NUCLEOTIDE SEQUENCE [LARGE SCALE GENOMIC DNA]</scope>
</reference>
<keyword evidence="2" id="KW-1133">Transmembrane helix</keyword>
<accession>A0A1F5E782</accession>
<dbReference type="EMBL" id="MEZY01000038">
    <property type="protein sequence ID" value="OGD63191.1"/>
    <property type="molecule type" value="Genomic_DNA"/>
</dbReference>
<feature type="compositionally biased region" description="Low complexity" evidence="1">
    <location>
        <begin position="306"/>
        <end position="326"/>
    </location>
</feature>
<feature type="transmembrane region" description="Helical" evidence="2">
    <location>
        <begin position="157"/>
        <end position="181"/>
    </location>
</feature>
<organism evidence="3 4">
    <name type="scientific">Candidatus Berkelbacteria bacterium RIFOXYA2_FULL_43_10</name>
    <dbReference type="NCBI Taxonomy" id="1797472"/>
    <lineage>
        <taxon>Bacteria</taxon>
        <taxon>Candidatus Berkelbacteria</taxon>
    </lineage>
</organism>
<name>A0A1F5E782_9BACT</name>
<gene>
    <name evidence="3" type="ORF">A2215_01910</name>
</gene>
<keyword evidence="2" id="KW-0472">Membrane</keyword>
<evidence type="ECO:0000256" key="2">
    <source>
        <dbReference type="SAM" id="Phobius"/>
    </source>
</evidence>